<sequence length="551" mass="61402">MKNINIIIAGCLVFGAGILASCGSDYLNTTPTKSIGTGTAIGTAKNAYKALNGIAKTMSTQQYAYSQGCAGENRVISLYENYCSQNYLYNAYASGWAPIMNLQYSQRNNTSYSQYAYNYYYNIIGQANTIIANIDKATGEEGLKNFDKAAALTFRAYAYEKLLHYYAPRWQDSNNGAKKVLPLRIDESTGDLAPASMADTYAQIYKDCEEAISLFEKSGYQRSTSDIWIPNVNAAHAVYARAALTRQDYKTALTQAVAAREGYPLMSNADYQAGFCKPTSEWIMGSYGDASEQLWYWSYGTQFSANGYIASSTWYGGGQMNDALSRQIPNTDIRKHLFLTQDKIGWSDDENTVYLNYDDTNSATLEAYNKAISYMDSIHKAYTSSYATPYLTAHPSAGKDFLGRLPMGSQWKFFVFDTPGVGYIPFIRSSEMLLIEAEANYFLGNAADAQANLVELNAKSGRDPEYTCTKTGDDLFAEIRKYRELELWGEGFGYSDLKRWNLPLDRTTGNNVPSYTKVKVEANNANWVWATPQHETDYNHGFDNSASPTGE</sequence>
<dbReference type="RefSeq" id="WP_007572773.1">
    <property type="nucleotide sequence ID" value="NZ_BPTS01000001.1"/>
</dbReference>
<dbReference type="Pfam" id="PF07980">
    <property type="entry name" value="SusD_RagB"/>
    <property type="match status" value="1"/>
</dbReference>
<keyword evidence="4" id="KW-0472">Membrane</keyword>
<keyword evidence="5" id="KW-0998">Cell outer membrane</keyword>
<evidence type="ECO:0000259" key="7">
    <source>
        <dbReference type="Pfam" id="PF14322"/>
    </source>
</evidence>
<dbReference type="Proteomes" id="UP000002772">
    <property type="component" value="Unassembled WGS sequence"/>
</dbReference>
<organism evidence="8 9">
    <name type="scientific">Hallella multisaccharivorax DSM 17128</name>
    <dbReference type="NCBI Taxonomy" id="688246"/>
    <lineage>
        <taxon>Bacteria</taxon>
        <taxon>Pseudomonadati</taxon>
        <taxon>Bacteroidota</taxon>
        <taxon>Bacteroidia</taxon>
        <taxon>Bacteroidales</taxon>
        <taxon>Prevotellaceae</taxon>
        <taxon>Hallella</taxon>
    </lineage>
</organism>
<dbReference type="Pfam" id="PF14322">
    <property type="entry name" value="SusD-like_3"/>
    <property type="match status" value="1"/>
</dbReference>
<dbReference type="STRING" id="688246.Premu_0446"/>
<comment type="similarity">
    <text evidence="2">Belongs to the SusD family.</text>
</comment>
<reference evidence="9" key="1">
    <citation type="journal article" date="2011" name="Stand. Genomic Sci.">
        <title>Non-contiguous finished genome sequence of the opportunistic oral pathogen Prevotella multisaccharivorax type strain (PPPA20).</title>
        <authorList>
            <person name="Pati A."/>
            <person name="Gronow S."/>
            <person name="Lu M."/>
            <person name="Lapidus A."/>
            <person name="Nolan M."/>
            <person name="Lucas S."/>
            <person name="Hammon N."/>
            <person name="Deshpande S."/>
            <person name="Cheng J.F."/>
            <person name="Tapia R."/>
            <person name="Han C."/>
            <person name="Goodwin L."/>
            <person name="Pitluck S."/>
            <person name="Liolios K."/>
            <person name="Pagani I."/>
            <person name="Mavromatis K."/>
            <person name="Mikhailova N."/>
            <person name="Huntemann M."/>
            <person name="Chen A."/>
            <person name="Palaniappan K."/>
            <person name="Land M."/>
            <person name="Hauser L."/>
            <person name="Detter J.C."/>
            <person name="Brambilla E.M."/>
            <person name="Rohde M."/>
            <person name="Goker M."/>
            <person name="Woyke T."/>
            <person name="Bristow J."/>
            <person name="Eisen J.A."/>
            <person name="Markowitz V."/>
            <person name="Hugenholtz P."/>
            <person name="Kyrpides N.C."/>
            <person name="Klenk H.P."/>
            <person name="Ivanova N."/>
        </authorList>
    </citation>
    <scope>NUCLEOTIDE SEQUENCE [LARGE SCALE GENOMIC DNA]</scope>
    <source>
        <strain evidence="9">DSM 17128</strain>
    </source>
</reference>
<dbReference type="HOGENOM" id="CLU_015553_3_2_10"/>
<dbReference type="PROSITE" id="PS51257">
    <property type="entry name" value="PROKAR_LIPOPROTEIN"/>
    <property type="match status" value="1"/>
</dbReference>
<dbReference type="SUPFAM" id="SSF48452">
    <property type="entry name" value="TPR-like"/>
    <property type="match status" value="1"/>
</dbReference>
<evidence type="ECO:0000313" key="9">
    <source>
        <dbReference type="Proteomes" id="UP000002772"/>
    </source>
</evidence>
<dbReference type="GO" id="GO:0009279">
    <property type="term" value="C:cell outer membrane"/>
    <property type="evidence" value="ECO:0007669"/>
    <property type="project" value="UniProtKB-SubCell"/>
</dbReference>
<gene>
    <name evidence="8" type="ORF">Premu_0446</name>
</gene>
<name>F8NBQ2_9BACT</name>
<evidence type="ECO:0000313" key="8">
    <source>
        <dbReference type="EMBL" id="EGN55928.1"/>
    </source>
</evidence>
<dbReference type="OrthoDB" id="1100079at2"/>
<keyword evidence="9" id="KW-1185">Reference proteome</keyword>
<feature type="domain" description="SusD-like N-terminal" evidence="7">
    <location>
        <begin position="79"/>
        <end position="242"/>
    </location>
</feature>
<proteinExistence type="inferred from homology"/>
<dbReference type="InterPro" id="IPR012944">
    <property type="entry name" value="SusD_RagB_dom"/>
</dbReference>
<comment type="subcellular location">
    <subcellularLocation>
        <location evidence="1">Cell outer membrane</location>
    </subcellularLocation>
</comment>
<evidence type="ECO:0000256" key="1">
    <source>
        <dbReference type="ARBA" id="ARBA00004442"/>
    </source>
</evidence>
<dbReference type="InterPro" id="IPR033985">
    <property type="entry name" value="SusD-like_N"/>
</dbReference>
<dbReference type="InterPro" id="IPR011990">
    <property type="entry name" value="TPR-like_helical_dom_sf"/>
</dbReference>
<dbReference type="EMBL" id="GL945017">
    <property type="protein sequence ID" value="EGN55928.1"/>
    <property type="molecule type" value="Genomic_DNA"/>
</dbReference>
<evidence type="ECO:0000256" key="5">
    <source>
        <dbReference type="ARBA" id="ARBA00023237"/>
    </source>
</evidence>
<accession>F8NBQ2</accession>
<dbReference type="Gene3D" id="1.25.40.390">
    <property type="match status" value="1"/>
</dbReference>
<protein>
    <submittedName>
        <fullName evidence="8">RagB/SusD domain-containing protein</fullName>
    </submittedName>
</protein>
<dbReference type="AlphaFoldDB" id="F8NBQ2"/>
<evidence type="ECO:0000256" key="4">
    <source>
        <dbReference type="ARBA" id="ARBA00023136"/>
    </source>
</evidence>
<dbReference type="eggNOG" id="COG1834">
    <property type="taxonomic scope" value="Bacteria"/>
</dbReference>
<evidence type="ECO:0000256" key="3">
    <source>
        <dbReference type="ARBA" id="ARBA00022729"/>
    </source>
</evidence>
<evidence type="ECO:0000256" key="2">
    <source>
        <dbReference type="ARBA" id="ARBA00006275"/>
    </source>
</evidence>
<feature type="domain" description="RagB/SusD" evidence="6">
    <location>
        <begin position="322"/>
        <end position="539"/>
    </location>
</feature>
<evidence type="ECO:0000259" key="6">
    <source>
        <dbReference type="Pfam" id="PF07980"/>
    </source>
</evidence>
<keyword evidence="3" id="KW-0732">Signal</keyword>